<dbReference type="InterPro" id="IPR053172">
    <property type="entry name" value="Tn903_transposase"/>
</dbReference>
<dbReference type="GeneID" id="58922780"/>
<gene>
    <name evidence="2" type="ORF">BJD16_14090</name>
</gene>
<proteinExistence type="predicted"/>
<dbReference type="InterPro" id="IPR025668">
    <property type="entry name" value="Tnp_DDE_dom"/>
</dbReference>
<feature type="domain" description="Transposase DDE" evidence="1">
    <location>
        <begin position="20"/>
        <end position="130"/>
    </location>
</feature>
<dbReference type="Pfam" id="PF13737">
    <property type="entry name" value="DDE_Tnp_1_5"/>
    <property type="match status" value="1"/>
</dbReference>
<accession>A0A1S2CTR2</accession>
<dbReference type="EMBL" id="MKFU01000016">
    <property type="protein sequence ID" value="OHY92144.1"/>
    <property type="molecule type" value="Genomic_DNA"/>
</dbReference>
<organism evidence="2 3">
    <name type="scientific">Aeromonas sobria</name>
    <dbReference type="NCBI Taxonomy" id="646"/>
    <lineage>
        <taxon>Bacteria</taxon>
        <taxon>Pseudomonadati</taxon>
        <taxon>Pseudomonadota</taxon>
        <taxon>Gammaproteobacteria</taxon>
        <taxon>Aeromonadales</taxon>
        <taxon>Aeromonadaceae</taxon>
        <taxon>Aeromonas</taxon>
    </lineage>
</organism>
<dbReference type="PANTHER" id="PTHR34631">
    <property type="match status" value="1"/>
</dbReference>
<comment type="caution">
    <text evidence="2">The sequence shown here is derived from an EMBL/GenBank/DDBJ whole genome shotgun (WGS) entry which is preliminary data.</text>
</comment>
<dbReference type="InterPro" id="IPR053520">
    <property type="entry name" value="Transposase_Tn903"/>
</dbReference>
<reference evidence="2 3" key="1">
    <citation type="submission" date="2016-09" db="EMBL/GenBank/DDBJ databases">
        <title>Draft Genome Sequence of Aeromonas sobria Strain 08005, Isolated from Sick Rana catesbeiana.</title>
        <authorList>
            <person name="Yang Q."/>
        </authorList>
    </citation>
    <scope>NUCLEOTIDE SEQUENCE [LARGE SCALE GENOMIC DNA]</scope>
    <source>
        <strain evidence="2 3">08005</strain>
    </source>
</reference>
<dbReference type="OrthoDB" id="6382212at2"/>
<dbReference type="AlphaFoldDB" id="A0A1S2CTR2"/>
<evidence type="ECO:0000259" key="1">
    <source>
        <dbReference type="Pfam" id="PF13737"/>
    </source>
</evidence>
<name>A0A1S2CTR2_AERSO</name>
<sequence length="305" mass="34621">MGKSLHAISNWSQYNRSLVKRGSLTFWVDEHVVHNWFHQEHHGRRGRSSLYTDQTICTFLMLKGIFNLSLRATQGLLDSLFELMNVPLCAPDYSCVSKRASTVKVAYRKPPKGKVTDLVIDSTGLKVFGEGEWKVRKHGHDKRRVWRKLHLAVDPATHDIVAAEASLENVHDAEVLPTLFNPLRRALGTVYADGAYDTKACHELIKRKGAKACIPPRKNAGLWEEGHPRNEAVLVMRKEGLTHWKQQSGYHRRSLAETAMYRFKQLMTGKISLRNYNGQVGEIMAYVCAMNKLNALGLPVRKPQV</sequence>
<protein>
    <submittedName>
        <fullName evidence="2">IS5 family transposase</fullName>
    </submittedName>
</protein>
<evidence type="ECO:0000313" key="2">
    <source>
        <dbReference type="EMBL" id="OHY92144.1"/>
    </source>
</evidence>
<dbReference type="NCBIfam" id="NF033579">
    <property type="entry name" value="transpos_IS5_2"/>
    <property type="match status" value="1"/>
</dbReference>
<dbReference type="RefSeq" id="WP_042021397.1">
    <property type="nucleotide sequence ID" value="NZ_CDBW01000024.1"/>
</dbReference>
<dbReference type="STRING" id="646.BJD16_14090"/>
<dbReference type="PANTHER" id="PTHR34631:SF3">
    <property type="entry name" value="ISSOD12 TRANSPOSASE TNPA_ISSOD12"/>
    <property type="match status" value="1"/>
</dbReference>
<evidence type="ECO:0000313" key="3">
    <source>
        <dbReference type="Proteomes" id="UP000179934"/>
    </source>
</evidence>
<dbReference type="Proteomes" id="UP000179934">
    <property type="component" value="Unassembled WGS sequence"/>
</dbReference>